<evidence type="ECO:0000313" key="2">
    <source>
        <dbReference type="EMBL" id="KAK5698891.1"/>
    </source>
</evidence>
<reference evidence="2" key="1">
    <citation type="submission" date="2023-08" db="EMBL/GenBank/DDBJ databases">
        <title>Black Yeasts Isolated from many extreme environments.</title>
        <authorList>
            <person name="Coleine C."/>
            <person name="Stajich J.E."/>
            <person name="Selbmann L."/>
        </authorList>
    </citation>
    <scope>NUCLEOTIDE SEQUENCE</scope>
    <source>
        <strain evidence="2">CCFEE 5810</strain>
    </source>
</reference>
<feature type="transmembrane region" description="Helical" evidence="1">
    <location>
        <begin position="37"/>
        <end position="57"/>
    </location>
</feature>
<keyword evidence="1" id="KW-0472">Membrane</keyword>
<dbReference type="AlphaFoldDB" id="A0AAN7ZTT1"/>
<keyword evidence="1" id="KW-1133">Transmembrane helix</keyword>
<name>A0AAN7ZTT1_9PEZI</name>
<gene>
    <name evidence="2" type="ORF">LTR97_006540</name>
</gene>
<dbReference type="EMBL" id="JAVRQU010000009">
    <property type="protein sequence ID" value="KAK5698891.1"/>
    <property type="molecule type" value="Genomic_DNA"/>
</dbReference>
<accession>A0AAN7ZTT1</accession>
<proteinExistence type="predicted"/>
<evidence type="ECO:0000313" key="3">
    <source>
        <dbReference type="Proteomes" id="UP001310594"/>
    </source>
</evidence>
<dbReference type="Proteomes" id="UP001310594">
    <property type="component" value="Unassembled WGS sequence"/>
</dbReference>
<keyword evidence="1" id="KW-0812">Transmembrane</keyword>
<evidence type="ECO:0000256" key="1">
    <source>
        <dbReference type="SAM" id="Phobius"/>
    </source>
</evidence>
<sequence length="77" mass="8631">MADSSRSSQSRTDAFLRSSSVVQNRNLWGPAKWVVQLVQYLIAIIIVTIAEGFKAIVSGKNPHQQRNHQAHMNRKSA</sequence>
<organism evidence="2 3">
    <name type="scientific">Elasticomyces elasticus</name>
    <dbReference type="NCBI Taxonomy" id="574655"/>
    <lineage>
        <taxon>Eukaryota</taxon>
        <taxon>Fungi</taxon>
        <taxon>Dikarya</taxon>
        <taxon>Ascomycota</taxon>
        <taxon>Pezizomycotina</taxon>
        <taxon>Dothideomycetes</taxon>
        <taxon>Dothideomycetidae</taxon>
        <taxon>Mycosphaerellales</taxon>
        <taxon>Teratosphaeriaceae</taxon>
        <taxon>Elasticomyces</taxon>
    </lineage>
</organism>
<protein>
    <submittedName>
        <fullName evidence="2">Uncharacterized protein</fullName>
    </submittedName>
</protein>
<comment type="caution">
    <text evidence="2">The sequence shown here is derived from an EMBL/GenBank/DDBJ whole genome shotgun (WGS) entry which is preliminary data.</text>
</comment>